<organism evidence="4">
    <name type="scientific">uncultured Sulfurovum sp</name>
    <dbReference type="NCBI Taxonomy" id="269237"/>
    <lineage>
        <taxon>Bacteria</taxon>
        <taxon>Pseudomonadati</taxon>
        <taxon>Campylobacterota</taxon>
        <taxon>Epsilonproteobacteria</taxon>
        <taxon>Campylobacterales</taxon>
        <taxon>Sulfurovaceae</taxon>
        <taxon>Sulfurovum</taxon>
        <taxon>environmental samples</taxon>
    </lineage>
</organism>
<proteinExistence type="predicted"/>
<reference evidence="4" key="1">
    <citation type="submission" date="2020-01" db="EMBL/GenBank/DDBJ databases">
        <authorList>
            <person name="Meier V. D."/>
            <person name="Meier V D."/>
        </authorList>
    </citation>
    <scope>NUCLEOTIDE SEQUENCE</scope>
    <source>
        <strain evidence="4">HLG_WM_MAG_03</strain>
    </source>
</reference>
<keyword evidence="3" id="KW-1133">Transmembrane helix</keyword>
<gene>
    <name evidence="4" type="ORF">HELGO_WM22246</name>
</gene>
<feature type="transmembrane region" description="Helical" evidence="3">
    <location>
        <begin position="6"/>
        <end position="26"/>
    </location>
</feature>
<name>A0A6S6TTW5_9BACT</name>
<dbReference type="AlphaFoldDB" id="A0A6S6TTW5"/>
<evidence type="ECO:0000256" key="2">
    <source>
        <dbReference type="SAM" id="MobiDB-lite"/>
    </source>
</evidence>
<keyword evidence="3" id="KW-0472">Membrane</keyword>
<feature type="coiled-coil region" evidence="1">
    <location>
        <begin position="74"/>
        <end position="134"/>
    </location>
</feature>
<sequence length="243" mass="27113">MGYLFGEIVLYLVGAGLIGFVFGWAVRDGVLDKYFPKFTSSKTKEETSTSTEERVVSSKNDEKASLLTTTKKVVKEEQEDVKKTEASVEKVATETITEVVAEETKVEAEKTVEVKEEESKVEESKTEVVEKETRVDVVKEAVAPVDKEVQVPTPAKVNETIDEPNKPVLLTKAPEVGQDKLSTIKGIGPVLEKKLNALGVYSFEQIASWDTEQEVWIGTQMAFPKRVTKEEWVNQAKELLKNK</sequence>
<accession>A0A6S6TTW5</accession>
<evidence type="ECO:0000256" key="1">
    <source>
        <dbReference type="SAM" id="Coils"/>
    </source>
</evidence>
<feature type="compositionally biased region" description="Basic and acidic residues" evidence="2">
    <location>
        <begin position="42"/>
        <end position="64"/>
    </location>
</feature>
<feature type="region of interest" description="Disordered" evidence="2">
    <location>
        <begin position="42"/>
        <end position="69"/>
    </location>
</feature>
<dbReference type="EMBL" id="CACVAR010000326">
    <property type="protein sequence ID" value="CAA6821627.1"/>
    <property type="molecule type" value="Genomic_DNA"/>
</dbReference>
<dbReference type="Gene3D" id="1.10.150.20">
    <property type="entry name" value="5' to 3' exonuclease, C-terminal subdomain"/>
    <property type="match status" value="1"/>
</dbReference>
<keyword evidence="3" id="KW-0812">Transmembrane</keyword>
<protein>
    <recommendedName>
        <fullName evidence="5">NADH-ubiquinone oxidoreductase chain E (EC)</fullName>
    </recommendedName>
</protein>
<evidence type="ECO:0000313" key="4">
    <source>
        <dbReference type="EMBL" id="CAA6821627.1"/>
    </source>
</evidence>
<keyword evidence="1" id="KW-0175">Coiled coil</keyword>
<evidence type="ECO:0008006" key="5">
    <source>
        <dbReference type="Google" id="ProtNLM"/>
    </source>
</evidence>
<evidence type="ECO:0000256" key="3">
    <source>
        <dbReference type="SAM" id="Phobius"/>
    </source>
</evidence>